<keyword evidence="9" id="KW-0119">Carbohydrate metabolism</keyword>
<dbReference type="Gene3D" id="3.30.70.890">
    <property type="entry name" value="GHMP kinase, C-terminal domain"/>
    <property type="match status" value="1"/>
</dbReference>
<evidence type="ECO:0000256" key="5">
    <source>
        <dbReference type="ARBA" id="ARBA00022741"/>
    </source>
</evidence>
<organism evidence="14 15">
    <name type="scientific">Adineta ricciae</name>
    <name type="common">Rotifer</name>
    <dbReference type="NCBI Taxonomy" id="249248"/>
    <lineage>
        <taxon>Eukaryota</taxon>
        <taxon>Metazoa</taxon>
        <taxon>Spiralia</taxon>
        <taxon>Gnathifera</taxon>
        <taxon>Rotifera</taxon>
        <taxon>Eurotatoria</taxon>
        <taxon>Bdelloidea</taxon>
        <taxon>Adinetida</taxon>
        <taxon>Adinetidae</taxon>
        <taxon>Adineta</taxon>
    </lineage>
</organism>
<proteinExistence type="inferred from homology"/>
<evidence type="ECO:0000256" key="1">
    <source>
        <dbReference type="ARBA" id="ARBA00006566"/>
    </source>
</evidence>
<evidence type="ECO:0000256" key="3">
    <source>
        <dbReference type="ARBA" id="ARBA00022679"/>
    </source>
</evidence>
<dbReference type="InterPro" id="IPR020568">
    <property type="entry name" value="Ribosomal_Su5_D2-typ_SF"/>
</dbReference>
<evidence type="ECO:0000256" key="9">
    <source>
        <dbReference type="ARBA" id="ARBA00023277"/>
    </source>
</evidence>
<dbReference type="FunFam" id="3.30.70.890:FF:000001">
    <property type="entry name" value="Galactokinase"/>
    <property type="match status" value="1"/>
</dbReference>
<feature type="domain" description="GHMP kinase C-terminal" evidence="12">
    <location>
        <begin position="304"/>
        <end position="385"/>
    </location>
</feature>
<dbReference type="Pfam" id="PF00288">
    <property type="entry name" value="GHMP_kinases_N"/>
    <property type="match status" value="1"/>
</dbReference>
<evidence type="ECO:0000259" key="11">
    <source>
        <dbReference type="Pfam" id="PF00288"/>
    </source>
</evidence>
<dbReference type="OrthoDB" id="275179at2759"/>
<keyword evidence="8" id="KW-0460">Magnesium</keyword>
<dbReference type="InterPro" id="IPR014721">
    <property type="entry name" value="Ribsml_uS5_D2-typ_fold_subgr"/>
</dbReference>
<dbReference type="PRINTS" id="PR00473">
    <property type="entry name" value="GALCTOKINASE"/>
</dbReference>
<keyword evidence="3" id="KW-0808">Transferase</keyword>
<evidence type="ECO:0000256" key="4">
    <source>
        <dbReference type="ARBA" id="ARBA00022723"/>
    </source>
</evidence>
<evidence type="ECO:0000256" key="6">
    <source>
        <dbReference type="ARBA" id="ARBA00022777"/>
    </source>
</evidence>
<feature type="domain" description="Galactokinase N-terminal" evidence="13">
    <location>
        <begin position="19"/>
        <end position="66"/>
    </location>
</feature>
<dbReference type="GO" id="GO:0006012">
    <property type="term" value="P:galactose metabolic process"/>
    <property type="evidence" value="ECO:0007669"/>
    <property type="project" value="InterPro"/>
</dbReference>
<dbReference type="PANTHER" id="PTHR10457">
    <property type="entry name" value="MEVALONATE KINASE/GALACTOKINASE"/>
    <property type="match status" value="1"/>
</dbReference>
<evidence type="ECO:0000256" key="8">
    <source>
        <dbReference type="ARBA" id="ARBA00022842"/>
    </source>
</evidence>
<accession>A0A813MFP8</accession>
<dbReference type="InterPro" id="IPR013750">
    <property type="entry name" value="GHMP_kinase_C_dom"/>
</dbReference>
<keyword evidence="7" id="KW-0067">ATP-binding</keyword>
<protein>
    <recommendedName>
        <fullName evidence="16">Galactokinase</fullName>
    </recommendedName>
</protein>
<keyword evidence="6" id="KW-0418">Kinase</keyword>
<keyword evidence="10" id="KW-1133">Transmembrane helix</keyword>
<name>A0A813MFP8_ADIRI</name>
<dbReference type="PROSITE" id="PS00106">
    <property type="entry name" value="GALACTOKINASE"/>
    <property type="match status" value="1"/>
</dbReference>
<dbReference type="GO" id="GO:0046872">
    <property type="term" value="F:metal ion binding"/>
    <property type="evidence" value="ECO:0007669"/>
    <property type="project" value="UniProtKB-KW"/>
</dbReference>
<dbReference type="GO" id="GO:0005524">
    <property type="term" value="F:ATP binding"/>
    <property type="evidence" value="ECO:0007669"/>
    <property type="project" value="UniProtKB-KW"/>
</dbReference>
<comment type="caution">
    <text evidence="14">The sequence shown here is derived from an EMBL/GenBank/DDBJ whole genome shotgun (WGS) entry which is preliminary data.</text>
</comment>
<dbReference type="GO" id="GO:0004335">
    <property type="term" value="F:galactokinase activity"/>
    <property type="evidence" value="ECO:0007669"/>
    <property type="project" value="InterPro"/>
</dbReference>
<keyword evidence="10" id="KW-0472">Membrane</keyword>
<evidence type="ECO:0000313" key="14">
    <source>
        <dbReference type="EMBL" id="CAF0721047.1"/>
    </source>
</evidence>
<dbReference type="Gene3D" id="3.30.230.10">
    <property type="match status" value="1"/>
</dbReference>
<feature type="transmembrane region" description="Helical" evidence="10">
    <location>
        <begin position="425"/>
        <end position="444"/>
    </location>
</feature>
<dbReference type="InterPro" id="IPR006204">
    <property type="entry name" value="GHMP_kinase_N_dom"/>
</dbReference>
<keyword evidence="10" id="KW-0812">Transmembrane</keyword>
<dbReference type="InterPro" id="IPR019539">
    <property type="entry name" value="GalKase_N"/>
</dbReference>
<evidence type="ECO:0000256" key="10">
    <source>
        <dbReference type="SAM" id="Phobius"/>
    </source>
</evidence>
<dbReference type="SUPFAM" id="SSF55060">
    <property type="entry name" value="GHMP Kinase, C-terminal domain"/>
    <property type="match status" value="1"/>
</dbReference>
<dbReference type="EMBL" id="CAJNOJ010000001">
    <property type="protein sequence ID" value="CAF0721047.1"/>
    <property type="molecule type" value="Genomic_DNA"/>
</dbReference>
<sequence>MTAEKTATLEELKAALLESYREEFPNDEPTICAFAPGRVNLIGEHVDYNDGFVFPMAIPVGTMIVGKALNEPTTTKCYVRTLSKDVGEQKSIEIDLANELAPIKSPKWANYVLGVLAHFLERVKPSKKQPFRILIATSVPIGGGLSSSASVEVAMCTFLELLYGNSLSSNQQLSKVDKALLCCKAEQTYANVPCGIMDQYTSCLAKADHALLIDCRDNTSQYIPMINKNVCVLVTNSNVKHELGAGTYAERVHNCQVAANLLGHKKLREVTSLKELENARDKMSPTTYKRARHAITEIQRTEIAAEALSKNDYAEFGRLMYESHQSLRDDFEVSCEELDQLVELARSVDGVYGSRMTGGGFGGCTVTLVAKSSVGKCIETMKNGYKEKCQQFHPRNDSDDDDTQIQICFSYLSSSKFPLQIYQKALIGMSCGCVFVAVISLFLTQSLDIQSSFYKIRCSKRTVDYLLISNILTAMLAMITMMLFFGFEHVQTIYQCGHSFWSFVLGTCCIFLCCILLAIFRFDVESEFHHHYYHNYVATLC</sequence>
<feature type="transmembrane region" description="Helical" evidence="10">
    <location>
        <begin position="499"/>
        <end position="520"/>
    </location>
</feature>
<dbReference type="PRINTS" id="PR00959">
    <property type="entry name" value="MEVGALKINASE"/>
</dbReference>
<dbReference type="InterPro" id="IPR000705">
    <property type="entry name" value="Galactokinase"/>
</dbReference>
<dbReference type="Proteomes" id="UP000663852">
    <property type="component" value="Unassembled WGS sequence"/>
</dbReference>
<reference evidence="14" key="1">
    <citation type="submission" date="2021-02" db="EMBL/GenBank/DDBJ databases">
        <authorList>
            <person name="Nowell W R."/>
        </authorList>
    </citation>
    <scope>NUCLEOTIDE SEQUENCE</scope>
</reference>
<dbReference type="NCBIfam" id="TIGR00131">
    <property type="entry name" value="gal_kin"/>
    <property type="match status" value="1"/>
</dbReference>
<dbReference type="InterPro" id="IPR036554">
    <property type="entry name" value="GHMP_kinase_C_sf"/>
</dbReference>
<feature type="transmembrane region" description="Helical" evidence="10">
    <location>
        <begin position="465"/>
        <end position="487"/>
    </location>
</feature>
<dbReference type="AlphaFoldDB" id="A0A813MFP8"/>
<dbReference type="SUPFAM" id="SSF54211">
    <property type="entry name" value="Ribosomal protein S5 domain 2-like"/>
    <property type="match status" value="1"/>
</dbReference>
<evidence type="ECO:0008006" key="16">
    <source>
        <dbReference type="Google" id="ProtNLM"/>
    </source>
</evidence>
<evidence type="ECO:0000259" key="12">
    <source>
        <dbReference type="Pfam" id="PF08544"/>
    </source>
</evidence>
<gene>
    <name evidence="14" type="ORF">EDS130_LOCUS253</name>
</gene>
<dbReference type="GO" id="GO:0005829">
    <property type="term" value="C:cytosol"/>
    <property type="evidence" value="ECO:0007669"/>
    <property type="project" value="TreeGrafter"/>
</dbReference>
<dbReference type="FunFam" id="3.30.230.10:FF:000017">
    <property type="entry name" value="Galactokinase"/>
    <property type="match status" value="1"/>
</dbReference>
<keyword evidence="5" id="KW-0547">Nucleotide-binding</keyword>
<dbReference type="Pfam" id="PF10509">
    <property type="entry name" value="GalKase_gal_bdg"/>
    <property type="match status" value="1"/>
</dbReference>
<comment type="similarity">
    <text evidence="1">Belongs to the GHMP kinase family. GalK subfamily.</text>
</comment>
<evidence type="ECO:0000256" key="7">
    <source>
        <dbReference type="ARBA" id="ARBA00022840"/>
    </source>
</evidence>
<dbReference type="PANTHER" id="PTHR10457:SF7">
    <property type="entry name" value="GALACTOKINASE-RELATED"/>
    <property type="match status" value="1"/>
</dbReference>
<evidence type="ECO:0000256" key="2">
    <source>
        <dbReference type="ARBA" id="ARBA00022490"/>
    </source>
</evidence>
<dbReference type="InterPro" id="IPR019741">
    <property type="entry name" value="Galactokinase_CS"/>
</dbReference>
<dbReference type="PROSITE" id="PS00627">
    <property type="entry name" value="GHMP_KINASES_ATP"/>
    <property type="match status" value="1"/>
</dbReference>
<evidence type="ECO:0000259" key="13">
    <source>
        <dbReference type="Pfam" id="PF10509"/>
    </source>
</evidence>
<dbReference type="InterPro" id="IPR006203">
    <property type="entry name" value="GHMP_knse_ATP-bd_CS"/>
</dbReference>
<dbReference type="Pfam" id="PF08544">
    <property type="entry name" value="GHMP_kinases_C"/>
    <property type="match status" value="1"/>
</dbReference>
<feature type="domain" description="GHMP kinase N-terminal" evidence="11">
    <location>
        <begin position="110"/>
        <end position="204"/>
    </location>
</feature>
<keyword evidence="2" id="KW-0963">Cytoplasm</keyword>
<keyword evidence="4" id="KW-0479">Metal-binding</keyword>
<evidence type="ECO:0000313" key="15">
    <source>
        <dbReference type="Proteomes" id="UP000663852"/>
    </source>
</evidence>